<dbReference type="PROSITE" id="PS51186">
    <property type="entry name" value="GNAT"/>
    <property type="match status" value="1"/>
</dbReference>
<feature type="domain" description="N-acetyltransferase" evidence="1">
    <location>
        <begin position="11"/>
        <end position="156"/>
    </location>
</feature>
<name>A0A1Q2C891_ANAHA</name>
<dbReference type="RefSeq" id="WP_077326803.1">
    <property type="nucleotide sequence ID" value="NZ_CP012098.1"/>
</dbReference>
<dbReference type="InterPro" id="IPR051554">
    <property type="entry name" value="Acetyltransferase_Eis"/>
</dbReference>
<dbReference type="InterPro" id="IPR036527">
    <property type="entry name" value="SCP2_sterol-bd_dom_sf"/>
</dbReference>
<dbReference type="SUPFAM" id="SSF55729">
    <property type="entry name" value="Acyl-CoA N-acyltransferases (Nat)"/>
    <property type="match status" value="1"/>
</dbReference>
<dbReference type="AlphaFoldDB" id="A0A1Q2C891"/>
<evidence type="ECO:0000313" key="2">
    <source>
        <dbReference type="EMBL" id="AQP39948.1"/>
    </source>
</evidence>
<dbReference type="InterPro" id="IPR016181">
    <property type="entry name" value="Acyl_CoA_acyltransferase"/>
</dbReference>
<dbReference type="EMBL" id="CP012098">
    <property type="protein sequence ID" value="AQP39948.1"/>
    <property type="molecule type" value="Genomic_DNA"/>
</dbReference>
<dbReference type="GO" id="GO:0030649">
    <property type="term" value="P:aminoglycoside antibiotic catabolic process"/>
    <property type="evidence" value="ECO:0007669"/>
    <property type="project" value="TreeGrafter"/>
</dbReference>
<proteinExistence type="predicted"/>
<dbReference type="PANTHER" id="PTHR37817:SF1">
    <property type="entry name" value="N-ACETYLTRANSFERASE EIS"/>
    <property type="match status" value="1"/>
</dbReference>
<gene>
    <name evidence="2" type="ORF">DO83_10385</name>
</gene>
<dbReference type="Proteomes" id="UP000188159">
    <property type="component" value="Chromosome"/>
</dbReference>
<reference evidence="2 3" key="1">
    <citation type="journal article" date="2016" name="Sci. Rep.">
        <title>Accelerated dysbiosis of gut microbiota during aggravation of DSS-induced colitis by a butyrate-producing bacterium.</title>
        <authorList>
            <person name="Zhang Q."/>
            <person name="Wu Y."/>
            <person name="Wang J."/>
            <person name="Wu G."/>
            <person name="Long W."/>
            <person name="Xue Z."/>
            <person name="Wang L."/>
            <person name="Zhang X."/>
            <person name="Pang X."/>
            <person name="Zhao Y."/>
            <person name="Zhao L."/>
            <person name="Zhang C."/>
        </authorList>
    </citation>
    <scope>NUCLEOTIDE SEQUENCE [LARGE SCALE GENOMIC DNA]</scope>
    <source>
        <strain evidence="2 3">BPB5</strain>
    </source>
</reference>
<dbReference type="PANTHER" id="PTHR37817">
    <property type="entry name" value="N-ACETYLTRANSFERASE EIS"/>
    <property type="match status" value="1"/>
</dbReference>
<dbReference type="Pfam" id="PF13527">
    <property type="entry name" value="Acetyltransf_9"/>
    <property type="match status" value="1"/>
</dbReference>
<protein>
    <submittedName>
        <fullName evidence="2">Acetyltransferase</fullName>
    </submittedName>
</protein>
<dbReference type="Gene3D" id="3.40.630.30">
    <property type="match status" value="1"/>
</dbReference>
<organism evidence="2 3">
    <name type="scientific">Anaerostipes hadrus</name>
    <dbReference type="NCBI Taxonomy" id="649756"/>
    <lineage>
        <taxon>Bacteria</taxon>
        <taxon>Bacillati</taxon>
        <taxon>Bacillota</taxon>
        <taxon>Clostridia</taxon>
        <taxon>Lachnospirales</taxon>
        <taxon>Lachnospiraceae</taxon>
        <taxon>Anaerostipes</taxon>
    </lineage>
</organism>
<dbReference type="InterPro" id="IPR000182">
    <property type="entry name" value="GNAT_dom"/>
</dbReference>
<dbReference type="CDD" id="cd04301">
    <property type="entry name" value="NAT_SF"/>
    <property type="match status" value="1"/>
</dbReference>
<keyword evidence="2" id="KW-0808">Transferase</keyword>
<dbReference type="Gene3D" id="3.30.1050.10">
    <property type="entry name" value="SCP2 sterol-binding domain"/>
    <property type="match status" value="1"/>
</dbReference>
<evidence type="ECO:0000259" key="1">
    <source>
        <dbReference type="PROSITE" id="PS51186"/>
    </source>
</evidence>
<sequence>MKQNKNKGNSMEIIYQKNKDKQPVYDMYQKIFEDPEPFAQYYFEEIYATNQVILAEEDNKILGMLHLNPYHIRAGKKTYTLNYIVAVAVWKEYRRRGIMAEMLKKCLNDMHEQQQPFTYLMPANKAYYEPFQFRFVMDWEETMIDDHNILYTDDTTDRNHKIVHIMAEDYQTIQNFLERFMEQYKIYTVPDEPYLRRLEKESQSGDGSLLVYYEDDLLQGVFAESFEEDEVYIRWAYSLEPEHMLNQIKQRHKGKKIYITEGNLFKRNSTGRDFIQSKKVPKIMARITNLTAWGDILQGKNDFTFRILVKDPYIKDQNGVFQFQCLNHKISIQRADIPQDETLDIHTTEAQGWEDEISIDELTQVFFDYDAGQILKEHEYLKDIVPAGPIYISEEV</sequence>
<dbReference type="GO" id="GO:0034069">
    <property type="term" value="F:aminoglycoside N-acetyltransferase activity"/>
    <property type="evidence" value="ECO:0007669"/>
    <property type="project" value="TreeGrafter"/>
</dbReference>
<evidence type="ECO:0000313" key="3">
    <source>
        <dbReference type="Proteomes" id="UP000188159"/>
    </source>
</evidence>
<accession>A0A1Q2C891</accession>